<dbReference type="InterPro" id="IPR019875">
    <property type="entry name" value="DapD_actinobacteria"/>
</dbReference>
<keyword evidence="4 9" id="KW-0479">Metal-binding</keyword>
<dbReference type="InterPro" id="IPR011004">
    <property type="entry name" value="Trimer_LpxA-like_sf"/>
</dbReference>
<feature type="binding site" evidence="9">
    <location>
        <position position="212"/>
    </location>
    <ligand>
        <name>succinyl-CoA</name>
        <dbReference type="ChEBI" id="CHEBI:57292"/>
    </ligand>
</feature>
<dbReference type="GO" id="GO:0000287">
    <property type="term" value="F:magnesium ion binding"/>
    <property type="evidence" value="ECO:0007669"/>
    <property type="project" value="UniProtKB-UniRule"/>
</dbReference>
<keyword evidence="3 9" id="KW-0808">Transferase</keyword>
<feature type="binding site" evidence="9">
    <location>
        <begin position="268"/>
        <end position="269"/>
    </location>
    <ligand>
        <name>succinyl-CoA</name>
        <dbReference type="ChEBI" id="CHEBI:57292"/>
    </ligand>
</feature>
<keyword evidence="6 9" id="KW-0220">Diaminopimelate biosynthesis</keyword>
<feature type="binding site" evidence="9">
    <location>
        <position position="230"/>
    </location>
    <ligand>
        <name>succinyl-CoA</name>
        <dbReference type="ChEBI" id="CHEBI:57292"/>
    </ligand>
</feature>
<feature type="binding site" evidence="9">
    <location>
        <begin position="300"/>
        <end position="303"/>
    </location>
    <ligand>
        <name>succinyl-CoA</name>
        <dbReference type="ChEBI" id="CHEBI:57292"/>
    </ligand>
</feature>
<feature type="binding site" evidence="9">
    <location>
        <position position="287"/>
    </location>
    <ligand>
        <name>succinyl-CoA</name>
        <dbReference type="ChEBI" id="CHEBI:57292"/>
    </ligand>
</feature>
<evidence type="ECO:0000256" key="8">
    <source>
        <dbReference type="ARBA" id="ARBA00023315"/>
    </source>
</evidence>
<evidence type="ECO:0000256" key="9">
    <source>
        <dbReference type="HAMAP-Rule" id="MF_02122"/>
    </source>
</evidence>
<feature type="binding site" evidence="9">
    <location>
        <position position="194"/>
    </location>
    <ligand>
        <name>Mg(2+)</name>
        <dbReference type="ChEBI" id="CHEBI:18420"/>
        <label>2</label>
        <note>ligand shared between trimeric partners</note>
    </ligand>
</feature>
<name>A0A837DBC9_9PSEU</name>
<comment type="subunit">
    <text evidence="9">Homotrimer.</text>
</comment>
<evidence type="ECO:0000256" key="7">
    <source>
        <dbReference type="ARBA" id="ARBA00023154"/>
    </source>
</evidence>
<organism evidence="11 12">
    <name type="scientific">Saccharomonospora viridis</name>
    <dbReference type="NCBI Taxonomy" id="1852"/>
    <lineage>
        <taxon>Bacteria</taxon>
        <taxon>Bacillati</taxon>
        <taxon>Actinomycetota</taxon>
        <taxon>Actinomycetes</taxon>
        <taxon>Pseudonocardiales</taxon>
        <taxon>Pseudonocardiaceae</taxon>
        <taxon>Saccharomonospora</taxon>
    </lineage>
</organism>
<dbReference type="EMBL" id="JRZE01000004">
    <property type="protein sequence ID" value="KHF43911.1"/>
    <property type="molecule type" value="Genomic_DNA"/>
</dbReference>
<dbReference type="Gene3D" id="3.30.70.2010">
    <property type="match status" value="1"/>
</dbReference>
<evidence type="ECO:0000256" key="1">
    <source>
        <dbReference type="ARBA" id="ARBA00022490"/>
    </source>
</evidence>
<feature type="binding site" evidence="9">
    <location>
        <position position="253"/>
    </location>
    <ligand>
        <name>succinyl-CoA</name>
        <dbReference type="ChEBI" id="CHEBI:57292"/>
    </ligand>
</feature>
<accession>A0A837DBC9</accession>
<feature type="binding site" evidence="9">
    <location>
        <position position="276"/>
    </location>
    <ligand>
        <name>succinyl-CoA</name>
        <dbReference type="ChEBI" id="CHEBI:57292"/>
    </ligand>
</feature>
<feature type="active site" description="Acyl-anhydride intermediate" evidence="9">
    <location>
        <position position="210"/>
    </location>
</feature>
<dbReference type="RefSeq" id="WP_037310783.1">
    <property type="nucleotide sequence ID" value="NZ_CALJZO010000016.1"/>
</dbReference>
<feature type="binding site" evidence="9">
    <location>
        <position position="227"/>
    </location>
    <ligand>
        <name>succinyl-CoA</name>
        <dbReference type="ChEBI" id="CHEBI:57292"/>
    </ligand>
</feature>
<keyword evidence="8 9" id="KW-0012">Acyltransferase</keyword>
<evidence type="ECO:0000313" key="11">
    <source>
        <dbReference type="EMBL" id="KHF43911.1"/>
    </source>
</evidence>
<dbReference type="GO" id="GO:0019877">
    <property type="term" value="P:diaminopimelate biosynthetic process"/>
    <property type="evidence" value="ECO:0007669"/>
    <property type="project" value="UniProtKB-UniRule"/>
</dbReference>
<dbReference type="HAMAP" id="MF_02122">
    <property type="entry name" value="DapD_type2"/>
    <property type="match status" value="1"/>
</dbReference>
<evidence type="ECO:0000256" key="6">
    <source>
        <dbReference type="ARBA" id="ARBA00022915"/>
    </source>
</evidence>
<dbReference type="Proteomes" id="UP000030848">
    <property type="component" value="Unassembled WGS sequence"/>
</dbReference>
<evidence type="ECO:0000256" key="5">
    <source>
        <dbReference type="ARBA" id="ARBA00022842"/>
    </source>
</evidence>
<protein>
    <recommendedName>
        <fullName evidence="9">2,3,4,5-tetrahydropyridine-2,6-dicarboxylate N-succinyltransferase</fullName>
        <ecNumber evidence="9">2.3.1.117</ecNumber>
    </recommendedName>
    <alternativeName>
        <fullName evidence="9">Tetrahydrodipicolinate N-succinyltransferase</fullName>
        <shortName evidence="9">THDP succinyltransferase</shortName>
        <shortName evidence="9">THP succinyltransferase</shortName>
    </alternativeName>
    <alternativeName>
        <fullName evidence="9">Tetrahydropicolinate succinylase</fullName>
    </alternativeName>
</protein>
<dbReference type="OrthoDB" id="9782799at2"/>
<gene>
    <name evidence="9" type="primary">dapD</name>
    <name evidence="11" type="ORF">MINT15_22160</name>
</gene>
<dbReference type="AlphaFoldDB" id="A0A837DBC9"/>
<dbReference type="GO" id="GO:0009089">
    <property type="term" value="P:lysine biosynthetic process via diaminopimelate"/>
    <property type="evidence" value="ECO:0007669"/>
    <property type="project" value="UniProtKB-UniRule"/>
</dbReference>
<dbReference type="SUPFAM" id="SSF51161">
    <property type="entry name" value="Trimeric LpxA-like enzymes"/>
    <property type="match status" value="1"/>
</dbReference>
<dbReference type="EC" id="2.3.1.117" evidence="9"/>
<evidence type="ECO:0000313" key="12">
    <source>
        <dbReference type="Proteomes" id="UP000030848"/>
    </source>
</evidence>
<dbReference type="Gene3D" id="3.30.60.70">
    <property type="entry name" value="Trimeric LpxA-like enzymes"/>
    <property type="match status" value="1"/>
</dbReference>
<comment type="subcellular location">
    <subcellularLocation>
        <location evidence="9">Cytoplasm</location>
    </subcellularLocation>
</comment>
<dbReference type="InterPro" id="IPR001451">
    <property type="entry name" value="Hexapep"/>
</dbReference>
<dbReference type="InterPro" id="IPR032784">
    <property type="entry name" value="THDPS_M"/>
</dbReference>
<keyword evidence="2 9" id="KW-0028">Amino-acid biosynthesis</keyword>
<dbReference type="CDD" id="cd04649">
    <property type="entry name" value="LbH_THP_succinylT_putative"/>
    <property type="match status" value="1"/>
</dbReference>
<dbReference type="UniPathway" id="UPA00034">
    <property type="reaction ID" value="UER00019"/>
</dbReference>
<dbReference type="GO" id="GO:0005737">
    <property type="term" value="C:cytoplasm"/>
    <property type="evidence" value="ECO:0007669"/>
    <property type="project" value="UniProtKB-SubCell"/>
</dbReference>
<dbReference type="InterPro" id="IPR038361">
    <property type="entry name" value="THDPS_M_sf"/>
</dbReference>
<evidence type="ECO:0000256" key="3">
    <source>
        <dbReference type="ARBA" id="ARBA00022679"/>
    </source>
</evidence>
<dbReference type="Pfam" id="PF14602">
    <property type="entry name" value="Hexapep_2"/>
    <property type="match status" value="1"/>
</dbReference>
<dbReference type="Pfam" id="PF14789">
    <property type="entry name" value="THDPS_M"/>
    <property type="match status" value="1"/>
</dbReference>
<comment type="similarity">
    <text evidence="9">Belongs to the type 2 tetrahydrodipicolinate N-succinyltransferase family.</text>
</comment>
<keyword evidence="5 9" id="KW-0460">Magnesium</keyword>
<sequence>MSAANPNPETTGATGVGLATVTNDGTVLDTWFPQPKLTAEAHESRTERLSTEQAAEALGEEATSLLGPDEARGVEVVAVRTSIATLAQAPVDAHDVYLRLHLLSHRLVRPHGQNLDGVFGLLSNVVWTNHGPCPVEGFEATRLRLRSRGPVTVHSIDKFPRMVDYVVPSGVRIGDADRVRLGAHLASGTTVMHEGFVNFNAGTLGASMVEGRISAGVVVGDGTDLGGGASIMGTLSGGGKEIISVGERCLIGANGGIGISLGNDCVVEAGLYVTAGTKVKFEGRTVKARDLSGISGALFRRNSTTGEVEVVERTGAGVELNAALHAND</sequence>
<feature type="domain" description="2,3,4,5-tetrahydropyridine-2,6-dicarboxylate N-succinyltransferase middle" evidence="10">
    <location>
        <begin position="122"/>
        <end position="161"/>
    </location>
</feature>
<keyword evidence="7 9" id="KW-0457">Lysine biosynthesis</keyword>
<comment type="function">
    <text evidence="9">Catalyzes the conversion of the cyclic tetrahydrodipicolinate (THDP) into the acyclic N-succinyl-L-2-amino-6-oxopimelate using succinyl-CoA.</text>
</comment>
<dbReference type="GO" id="GO:0008666">
    <property type="term" value="F:2,3,4,5-tetrahydropyridine-2,6-dicarboxylate N-succinyltransferase activity"/>
    <property type="evidence" value="ECO:0007669"/>
    <property type="project" value="UniProtKB-UniRule"/>
</dbReference>
<evidence type="ECO:0000256" key="2">
    <source>
        <dbReference type="ARBA" id="ARBA00022605"/>
    </source>
</evidence>
<feature type="binding site" evidence="9">
    <location>
        <position position="177"/>
    </location>
    <ligand>
        <name>Mg(2+)</name>
        <dbReference type="ChEBI" id="CHEBI:18420"/>
        <label>1</label>
        <note>ligand shared between trimeric partners</note>
    </ligand>
</feature>
<reference evidence="11 12" key="1">
    <citation type="submission" date="2014-10" db="EMBL/GenBank/DDBJ databases">
        <title>Genome sequence of Micropolyspora internatus JCM3315.</title>
        <authorList>
            <person name="Shin S.-K."/>
            <person name="Yi H."/>
        </authorList>
    </citation>
    <scope>NUCLEOTIDE SEQUENCE [LARGE SCALE GENOMIC DNA]</scope>
    <source>
        <strain evidence="11 12">JCM 3315</strain>
    </source>
</reference>
<comment type="pathway">
    <text evidence="9">Amino-acid biosynthesis; L-lysine biosynthesis via DAP pathway; LL-2,6-diaminopimelate from (S)-tetrahydrodipicolinate (succinylase route): step 1/3.</text>
</comment>
<keyword evidence="1 9" id="KW-0963">Cytoplasm</keyword>
<proteinExistence type="inferred from homology"/>
<evidence type="ECO:0000256" key="4">
    <source>
        <dbReference type="ARBA" id="ARBA00022723"/>
    </source>
</evidence>
<dbReference type="InterPro" id="IPR026586">
    <property type="entry name" value="Type2_DapD"/>
</dbReference>
<evidence type="ECO:0000259" key="10">
    <source>
        <dbReference type="Pfam" id="PF14789"/>
    </source>
</evidence>
<dbReference type="NCBIfam" id="TIGR03535">
    <property type="entry name" value="DapD_actino"/>
    <property type="match status" value="1"/>
</dbReference>
<dbReference type="Gene3D" id="2.160.10.10">
    <property type="entry name" value="Hexapeptide repeat proteins"/>
    <property type="match status" value="1"/>
</dbReference>
<comment type="catalytic activity">
    <reaction evidence="9">
        <text>(S)-2,3,4,5-tetrahydrodipicolinate + succinyl-CoA + H2O = (S)-2-succinylamino-6-oxoheptanedioate + CoA</text>
        <dbReference type="Rhea" id="RHEA:17325"/>
        <dbReference type="ChEBI" id="CHEBI:15377"/>
        <dbReference type="ChEBI" id="CHEBI:15685"/>
        <dbReference type="ChEBI" id="CHEBI:16845"/>
        <dbReference type="ChEBI" id="CHEBI:57287"/>
        <dbReference type="ChEBI" id="CHEBI:57292"/>
        <dbReference type="EC" id="2.3.1.117"/>
    </reaction>
</comment>
<comment type="caution">
    <text evidence="11">The sequence shown here is derived from an EMBL/GenBank/DDBJ whole genome shotgun (WGS) entry which is preliminary data.</text>
</comment>